<name>A0ACB5TPA8_CANBO</name>
<proteinExistence type="predicted"/>
<keyword evidence="2" id="KW-1185">Reference proteome</keyword>
<reference evidence="1" key="1">
    <citation type="submission" date="2023-04" db="EMBL/GenBank/DDBJ databases">
        <title>Candida boidinii NBRC 1967.</title>
        <authorList>
            <person name="Ichikawa N."/>
            <person name="Sato H."/>
            <person name="Tonouchi N."/>
        </authorList>
    </citation>
    <scope>NUCLEOTIDE SEQUENCE</scope>
    <source>
        <strain evidence="1">NBRC 1967</strain>
    </source>
</reference>
<accession>A0ACB5TPA8</accession>
<evidence type="ECO:0000313" key="1">
    <source>
        <dbReference type="EMBL" id="GME92605.1"/>
    </source>
</evidence>
<protein>
    <submittedName>
        <fullName evidence="1">Unnamed protein product</fullName>
    </submittedName>
</protein>
<gene>
    <name evidence="1" type="ORF">Cboi01_000281400</name>
</gene>
<dbReference type="Proteomes" id="UP001165101">
    <property type="component" value="Unassembled WGS sequence"/>
</dbReference>
<sequence length="234" mass="27399">MMSNLNSERRKQKNKEIKKSKQIIKETRIKKLNQINISKLKDEIKSLNDKKRLFNSTGKKLPFHEFKKLNELNHDLKLYNQYNNKNNDHNDDNAKSSNDLNQGGSTGANEGKPIAKKLGKSSIFYDPEWNPFGISPDGLENQEYTKKDETTNEDLEVILINKQTFKNQKINEEQASLINSIKLPKEIKPRFYKIRNYKNEIENEEIKKIEIIKKQINSSNLIPTQIIKNKRNVN</sequence>
<evidence type="ECO:0000313" key="2">
    <source>
        <dbReference type="Proteomes" id="UP001165101"/>
    </source>
</evidence>
<comment type="caution">
    <text evidence="1">The sequence shown here is derived from an EMBL/GenBank/DDBJ whole genome shotgun (WGS) entry which is preliminary data.</text>
</comment>
<organism evidence="1 2">
    <name type="scientific">Candida boidinii</name>
    <name type="common">Yeast</name>
    <dbReference type="NCBI Taxonomy" id="5477"/>
    <lineage>
        <taxon>Eukaryota</taxon>
        <taxon>Fungi</taxon>
        <taxon>Dikarya</taxon>
        <taxon>Ascomycota</taxon>
        <taxon>Saccharomycotina</taxon>
        <taxon>Pichiomycetes</taxon>
        <taxon>Pichiales</taxon>
        <taxon>Pichiaceae</taxon>
        <taxon>Ogataea</taxon>
        <taxon>Ogataea/Candida clade</taxon>
    </lineage>
</organism>
<dbReference type="EMBL" id="BSXV01001371">
    <property type="protein sequence ID" value="GME92605.1"/>
    <property type="molecule type" value="Genomic_DNA"/>
</dbReference>